<dbReference type="AlphaFoldDB" id="A0A120EFC8"/>
<dbReference type="Gene3D" id="1.20.144.10">
    <property type="entry name" value="Phosphatidic acid phosphatase type 2/haloperoxidase"/>
    <property type="match status" value="1"/>
</dbReference>
<dbReference type="InterPro" id="IPR000326">
    <property type="entry name" value="PAP2/HPO"/>
</dbReference>
<evidence type="ECO:0000313" key="3">
    <source>
        <dbReference type="EMBL" id="KWU60465.1"/>
    </source>
</evidence>
<feature type="transmembrane region" description="Helical" evidence="1">
    <location>
        <begin position="148"/>
        <end position="176"/>
    </location>
</feature>
<dbReference type="RefSeq" id="WP_060750845.1">
    <property type="nucleotide sequence ID" value="NZ_LRPH01000062.1"/>
</dbReference>
<reference evidence="3 4" key="1">
    <citation type="submission" date="2016-01" db="EMBL/GenBank/DDBJ databases">
        <authorList>
            <person name="McClelland M."/>
            <person name="Jain A."/>
            <person name="Saraogi P."/>
            <person name="Mendelson R."/>
            <person name="Westerman R."/>
            <person name="SanMiguel P."/>
            <person name="Csonka L."/>
        </authorList>
    </citation>
    <scope>NUCLEOTIDE SEQUENCE [LARGE SCALE GENOMIC DNA]</scope>
    <source>
        <strain evidence="3 4">PE8-15</strain>
    </source>
</reference>
<protein>
    <submittedName>
        <fullName evidence="3">Phosphoesterase</fullName>
    </submittedName>
</protein>
<proteinExistence type="predicted"/>
<accession>A0A120EFC8</accession>
<dbReference type="SMART" id="SM00014">
    <property type="entry name" value="acidPPc"/>
    <property type="match status" value="1"/>
</dbReference>
<comment type="caution">
    <text evidence="3">The sequence shown here is derived from an EMBL/GenBank/DDBJ whole genome shotgun (WGS) entry which is preliminary data.</text>
</comment>
<dbReference type="InterPro" id="IPR033879">
    <property type="entry name" value="UPP_Pase"/>
</dbReference>
<dbReference type="SUPFAM" id="SSF48317">
    <property type="entry name" value="Acid phosphatase/Vanadium-dependent haloperoxidase"/>
    <property type="match status" value="1"/>
</dbReference>
<organism evidence="3 4">
    <name type="scientific">Bacillus mycoides</name>
    <dbReference type="NCBI Taxonomy" id="1405"/>
    <lineage>
        <taxon>Bacteria</taxon>
        <taxon>Bacillati</taxon>
        <taxon>Bacillota</taxon>
        <taxon>Bacilli</taxon>
        <taxon>Bacillales</taxon>
        <taxon>Bacillaceae</taxon>
        <taxon>Bacillus</taxon>
        <taxon>Bacillus cereus group</taxon>
    </lineage>
</organism>
<dbReference type="EMBL" id="LRPH01000062">
    <property type="protein sequence ID" value="KWU60465.1"/>
    <property type="molecule type" value="Genomic_DNA"/>
</dbReference>
<feature type="transmembrane region" description="Helical" evidence="1">
    <location>
        <begin position="117"/>
        <end position="136"/>
    </location>
</feature>
<dbReference type="CDD" id="cd03385">
    <property type="entry name" value="PAP2_BcrC_like"/>
    <property type="match status" value="1"/>
</dbReference>
<keyword evidence="1" id="KW-1133">Transmembrane helix</keyword>
<name>A0A120EFC8_BACMY</name>
<dbReference type="InterPro" id="IPR036938">
    <property type="entry name" value="PAP2/HPO_sf"/>
</dbReference>
<feature type="transmembrane region" description="Helical" evidence="1">
    <location>
        <begin position="51"/>
        <end position="74"/>
    </location>
</feature>
<dbReference type="Pfam" id="PF01569">
    <property type="entry name" value="PAP2"/>
    <property type="match status" value="1"/>
</dbReference>
<sequence>MNYKMFRAINRLAGRNSTIDTFMIFISQKTRFLYIFLLALMWFRNNSYKKIILFAGVSVGFSLCINRFIQLFYFKPRPFVIHRVRLLIPSKNNSSFPSKHTAVAFALATSVLLRERLFGSIMWFLAILTGFSRIWLGHHYPFDIIGSAFIGILTSIVIGNTSYLFNSIVTWIINVYRKLFFVDLKHS</sequence>
<dbReference type="PANTHER" id="PTHR14969:SF58">
    <property type="entry name" value="UNDECAPRENYL-DIPHOSPHATASE BCRC"/>
    <property type="match status" value="1"/>
</dbReference>
<dbReference type="GO" id="GO:0050380">
    <property type="term" value="F:undecaprenyl-diphosphatase activity"/>
    <property type="evidence" value="ECO:0007669"/>
    <property type="project" value="InterPro"/>
</dbReference>
<keyword evidence="1" id="KW-0812">Transmembrane</keyword>
<evidence type="ECO:0000313" key="4">
    <source>
        <dbReference type="Proteomes" id="UP000065797"/>
    </source>
</evidence>
<gene>
    <name evidence="3" type="ORF">AWW70_18145</name>
</gene>
<dbReference type="PANTHER" id="PTHR14969">
    <property type="entry name" value="SPHINGOSINE-1-PHOSPHATE PHOSPHOHYDROLASE"/>
    <property type="match status" value="1"/>
</dbReference>
<feature type="domain" description="Phosphatidic acid phosphatase type 2/haloperoxidase" evidence="2">
    <location>
        <begin position="49"/>
        <end position="159"/>
    </location>
</feature>
<evidence type="ECO:0000256" key="1">
    <source>
        <dbReference type="SAM" id="Phobius"/>
    </source>
</evidence>
<dbReference type="Proteomes" id="UP000065797">
    <property type="component" value="Unassembled WGS sequence"/>
</dbReference>
<evidence type="ECO:0000259" key="2">
    <source>
        <dbReference type="SMART" id="SM00014"/>
    </source>
</evidence>
<feature type="transmembrane region" description="Helical" evidence="1">
    <location>
        <begin position="21"/>
        <end position="45"/>
    </location>
</feature>
<keyword evidence="1" id="KW-0472">Membrane</keyword>
<dbReference type="GO" id="GO:0005886">
    <property type="term" value="C:plasma membrane"/>
    <property type="evidence" value="ECO:0007669"/>
    <property type="project" value="InterPro"/>
</dbReference>